<organism evidence="1 2">
    <name type="scientific">Boletus reticuloceps</name>
    <dbReference type="NCBI Taxonomy" id="495285"/>
    <lineage>
        <taxon>Eukaryota</taxon>
        <taxon>Fungi</taxon>
        <taxon>Dikarya</taxon>
        <taxon>Basidiomycota</taxon>
        <taxon>Agaricomycotina</taxon>
        <taxon>Agaricomycetes</taxon>
        <taxon>Agaricomycetidae</taxon>
        <taxon>Boletales</taxon>
        <taxon>Boletineae</taxon>
        <taxon>Boletaceae</taxon>
        <taxon>Boletoideae</taxon>
        <taxon>Boletus</taxon>
    </lineage>
</organism>
<evidence type="ECO:0000313" key="2">
    <source>
        <dbReference type="Proteomes" id="UP000683000"/>
    </source>
</evidence>
<dbReference type="Proteomes" id="UP000683000">
    <property type="component" value="Unassembled WGS sequence"/>
</dbReference>
<evidence type="ECO:0000313" key="1">
    <source>
        <dbReference type="EMBL" id="KAG6373151.1"/>
    </source>
</evidence>
<comment type="caution">
    <text evidence="1">The sequence shown here is derived from an EMBL/GenBank/DDBJ whole genome shotgun (WGS) entry which is preliminary data.</text>
</comment>
<reference evidence="1" key="1">
    <citation type="submission" date="2021-03" db="EMBL/GenBank/DDBJ databases">
        <title>Evolutionary innovations through gain and loss of genes in the ectomycorrhizal Boletales.</title>
        <authorList>
            <person name="Wu G."/>
            <person name="Miyauchi S."/>
            <person name="Morin E."/>
            <person name="Yang Z.-L."/>
            <person name="Xu J."/>
            <person name="Martin F.M."/>
        </authorList>
    </citation>
    <scope>NUCLEOTIDE SEQUENCE</scope>
    <source>
        <strain evidence="1">BR01</strain>
    </source>
</reference>
<dbReference type="OrthoDB" id="2680070at2759"/>
<name>A0A8I2YJI8_9AGAM</name>
<keyword evidence="2" id="KW-1185">Reference proteome</keyword>
<sequence>MHVATLWFTRDREPEQQASITIIPVSQSLTEQYVLLLAGLATPPSKYTGDSVNAVCTIKWQSERCSTEPTLFDQVYDACDVFTNKSQMPHILATELWKNNLVLLKGKIIRYQAQDKEKKWTLLCVQMELLAVFLLSCAVITDSQNVGGIREISRLRI</sequence>
<dbReference type="EMBL" id="JAGFBS010000023">
    <property type="protein sequence ID" value="KAG6373151.1"/>
    <property type="molecule type" value="Genomic_DNA"/>
</dbReference>
<gene>
    <name evidence="1" type="ORF">JVT61DRAFT_6766</name>
</gene>
<proteinExistence type="predicted"/>
<protein>
    <submittedName>
        <fullName evidence="1">Uncharacterized protein</fullName>
    </submittedName>
</protein>
<dbReference type="AlphaFoldDB" id="A0A8I2YJI8"/>
<accession>A0A8I2YJI8</accession>